<sequence length="640" mass="72039">MDTNLVEPIQHLWMASKEEMAVFNSYVYNHYQNGKETNYFLSTDRINAVAVLPLNKVPSLTPLLGCQDGTIYSLRDSAVRHRLPLDGIPTAMQLFQNDGGTSGEWVVYGTSLGQIGLVRWSRAGPAVEWVMQLPSQTTVTSLDFYDLSDSGANQLIIGREDGFVDVYQVSPEDGAMRSPTLIFSQNCNDSIAVVRGGIVGAAGFPEILVATQRGWIFGLTSCESMMRRKQTDEVSAARTNTHTSERQKHLQYLKSEVEFLEKQVKEAQNNKPSILVSDIEAMGTSAQVNVTAKMNFVAQQNAYFVVVESQVSINFILVQSNTNVQLMDIERNLAILSLMDSKRNGASQLTATFRCQSNTTRLEMKLICNKRSTSDLVQLYVSLNIQQPRLAILKSFPLVCLCRHVRCHPFEWSASTPYGSLTLQGGFSQADAHNWIASCLPDIPDKVPSDEEIHFYFRNDQWQTKLAVHYRRGEIVFLSDNAVALSYVRDFISREATAKSVPLVMNADMTWEATKILLQQVYSQLLNLTHLHRANVLALALEEAATDQLAQDATDDWMTAEFQDIVRAAKEKQPFNNIYPVEEYQNFLLDLFVCHREFHGELEVRSSQKFSSLEKMLTGTARTEDLVELFRFENLLSTVA</sequence>
<organism evidence="4 5">
    <name type="scientific">Daphnia magna</name>
    <dbReference type="NCBI Taxonomy" id="35525"/>
    <lineage>
        <taxon>Eukaryota</taxon>
        <taxon>Metazoa</taxon>
        <taxon>Ecdysozoa</taxon>
        <taxon>Arthropoda</taxon>
        <taxon>Crustacea</taxon>
        <taxon>Branchiopoda</taxon>
        <taxon>Diplostraca</taxon>
        <taxon>Cladocera</taxon>
        <taxon>Anomopoda</taxon>
        <taxon>Daphniidae</taxon>
        <taxon>Daphnia</taxon>
    </lineage>
</organism>
<dbReference type="Pfam" id="PF23361">
    <property type="entry name" value="BBS7_pf"/>
    <property type="match status" value="1"/>
</dbReference>
<name>A0ABR0A0Z2_9CRUS</name>
<proteinExistence type="predicted"/>
<feature type="domain" description="BBS7 GAE" evidence="1">
    <location>
        <begin position="288"/>
        <end position="396"/>
    </location>
</feature>
<evidence type="ECO:0000313" key="4">
    <source>
        <dbReference type="EMBL" id="KAK4018584.1"/>
    </source>
</evidence>
<dbReference type="SUPFAM" id="SSF69304">
    <property type="entry name" value="Tricorn protease N-terminal domain"/>
    <property type="match status" value="1"/>
</dbReference>
<evidence type="ECO:0000259" key="3">
    <source>
        <dbReference type="Pfam" id="PF23743"/>
    </source>
</evidence>
<feature type="domain" description="BBS7 platform" evidence="2">
    <location>
        <begin position="404"/>
        <end position="508"/>
    </location>
</feature>
<dbReference type="PANTHER" id="PTHR16074">
    <property type="entry name" value="BARDET-BIEDL SYNDROME 7 PROTEIN"/>
    <property type="match status" value="1"/>
</dbReference>
<accession>A0ABR0A0Z2</accession>
<evidence type="ECO:0000259" key="2">
    <source>
        <dbReference type="Pfam" id="PF23361"/>
    </source>
</evidence>
<evidence type="ECO:0000313" key="5">
    <source>
        <dbReference type="Proteomes" id="UP001234178"/>
    </source>
</evidence>
<dbReference type="InterPro" id="IPR056332">
    <property type="entry name" value="Beta-prop_BBS7"/>
</dbReference>
<dbReference type="EMBL" id="JAOYFB010000036">
    <property type="protein sequence ID" value="KAK4018584.1"/>
    <property type="molecule type" value="Genomic_DNA"/>
</dbReference>
<comment type="caution">
    <text evidence="4">The sequence shown here is derived from an EMBL/GenBank/DDBJ whole genome shotgun (WGS) entry which is preliminary data.</text>
</comment>
<dbReference type="InterPro" id="IPR056333">
    <property type="entry name" value="BBS7_pf_dom"/>
</dbReference>
<dbReference type="Pfam" id="PF23360">
    <property type="entry name" value="BBS7_GAE"/>
    <property type="match status" value="1"/>
</dbReference>
<keyword evidence="5" id="KW-1185">Reference proteome</keyword>
<protein>
    <submittedName>
        <fullName evidence="4">Uncharacterized protein</fullName>
    </submittedName>
</protein>
<dbReference type="InterPro" id="IPR056334">
    <property type="entry name" value="BBS7_GAE_dom"/>
</dbReference>
<feature type="domain" description="BBS7 beta-propeller" evidence="3">
    <location>
        <begin position="2"/>
        <end position="221"/>
    </location>
</feature>
<dbReference type="Pfam" id="PF23743">
    <property type="entry name" value="Beta-prop_BBS7"/>
    <property type="match status" value="1"/>
</dbReference>
<evidence type="ECO:0000259" key="1">
    <source>
        <dbReference type="Pfam" id="PF23360"/>
    </source>
</evidence>
<dbReference type="Proteomes" id="UP001234178">
    <property type="component" value="Unassembled WGS sequence"/>
</dbReference>
<reference evidence="4 5" key="1">
    <citation type="journal article" date="2023" name="Nucleic Acids Res.">
        <title>The hologenome of Daphnia magna reveals possible DNA methylation and microbiome-mediated evolution of the host genome.</title>
        <authorList>
            <person name="Chaturvedi A."/>
            <person name="Li X."/>
            <person name="Dhandapani V."/>
            <person name="Marshall H."/>
            <person name="Kissane S."/>
            <person name="Cuenca-Cambronero M."/>
            <person name="Asole G."/>
            <person name="Calvet F."/>
            <person name="Ruiz-Romero M."/>
            <person name="Marangio P."/>
            <person name="Guigo R."/>
            <person name="Rago D."/>
            <person name="Mirbahai L."/>
            <person name="Eastwood N."/>
            <person name="Colbourne J.K."/>
            <person name="Zhou J."/>
            <person name="Mallon E."/>
            <person name="Orsini L."/>
        </authorList>
    </citation>
    <scope>NUCLEOTIDE SEQUENCE [LARGE SCALE GENOMIC DNA]</scope>
    <source>
        <strain evidence="4">LRV0_1</strain>
    </source>
</reference>
<gene>
    <name evidence="4" type="ORF">OUZ56_000630</name>
</gene>
<dbReference type="PANTHER" id="PTHR16074:SF4">
    <property type="entry name" value="BARDET-BIEDL SYNDROME 7 PROTEIN"/>
    <property type="match status" value="1"/>
</dbReference>